<organism evidence="1">
    <name type="scientific">mine drainage metagenome</name>
    <dbReference type="NCBI Taxonomy" id="410659"/>
    <lineage>
        <taxon>unclassified sequences</taxon>
        <taxon>metagenomes</taxon>
        <taxon>ecological metagenomes</taxon>
    </lineage>
</organism>
<protein>
    <submittedName>
        <fullName evidence="1">Uncharacterized protein</fullName>
    </submittedName>
</protein>
<name>E6PQR0_9ZZZZ</name>
<reference evidence="1" key="1">
    <citation type="submission" date="2009-10" db="EMBL/GenBank/DDBJ databases">
        <title>Diversity of trophic interactions inside an arsenic-rich microbial ecosystem.</title>
        <authorList>
            <person name="Bertin P.N."/>
            <person name="Heinrich-Salmeron A."/>
            <person name="Pelletier E."/>
            <person name="Goulhen-Chollet F."/>
            <person name="Arsene-Ploetze F."/>
            <person name="Gallien S."/>
            <person name="Calteau A."/>
            <person name="Vallenet D."/>
            <person name="Casiot C."/>
            <person name="Chane-Woon-Ming B."/>
            <person name="Giloteaux L."/>
            <person name="Barakat M."/>
            <person name="Bonnefoy V."/>
            <person name="Bruneel O."/>
            <person name="Chandler M."/>
            <person name="Cleiss J."/>
            <person name="Duran R."/>
            <person name="Elbaz-Poulichet F."/>
            <person name="Fonknechten N."/>
            <person name="Lauga B."/>
            <person name="Mornico D."/>
            <person name="Ortet P."/>
            <person name="Schaeffer C."/>
            <person name="Siguier P."/>
            <person name="Alexander Thil Smith A."/>
            <person name="Van Dorsselaer A."/>
            <person name="Weissenbach J."/>
            <person name="Medigue C."/>
            <person name="Le Paslier D."/>
        </authorList>
    </citation>
    <scope>NUCLEOTIDE SEQUENCE</scope>
</reference>
<comment type="caution">
    <text evidence="1">The sequence shown here is derived from an EMBL/GenBank/DDBJ whole genome shotgun (WGS) entry which is preliminary data.</text>
</comment>
<evidence type="ECO:0000313" key="1">
    <source>
        <dbReference type="EMBL" id="CBH97265.1"/>
    </source>
</evidence>
<accession>E6PQR0</accession>
<dbReference type="EMBL" id="CABM01000042">
    <property type="protein sequence ID" value="CBH97265.1"/>
    <property type="molecule type" value="Genomic_DNA"/>
</dbReference>
<proteinExistence type="predicted"/>
<sequence>MVFVGWTSFALLAGLLRWRPALDVQRPMEDLSMPSTLMLAPNEHSTLLQAIQDLREILEEGLRACDSARLCQIAELCQGLCSQAAGLPAAA</sequence>
<gene>
    <name evidence="1" type="ORF">CARN2_2737</name>
</gene>
<dbReference type="AlphaFoldDB" id="E6PQR0"/>